<dbReference type="SUPFAM" id="SSF52172">
    <property type="entry name" value="CheY-like"/>
    <property type="match status" value="1"/>
</dbReference>
<evidence type="ECO:0000259" key="3">
    <source>
        <dbReference type="PROSITE" id="PS50883"/>
    </source>
</evidence>
<dbReference type="InterPro" id="IPR001789">
    <property type="entry name" value="Sig_transdc_resp-reg_receiver"/>
</dbReference>
<dbReference type="PANTHER" id="PTHR33121">
    <property type="entry name" value="CYCLIC DI-GMP PHOSPHODIESTERASE PDEF"/>
    <property type="match status" value="1"/>
</dbReference>
<dbReference type="PROSITE" id="PS50110">
    <property type="entry name" value="RESPONSE_REGULATORY"/>
    <property type="match status" value="1"/>
</dbReference>
<dbReference type="SMART" id="SM00448">
    <property type="entry name" value="REC"/>
    <property type="match status" value="1"/>
</dbReference>
<feature type="domain" description="Response regulatory" evidence="2">
    <location>
        <begin position="3"/>
        <end position="119"/>
    </location>
</feature>
<reference evidence="4 5" key="1">
    <citation type="submission" date="2017-06" db="EMBL/GenBank/DDBJ databases">
        <title>Genome sequencing of cyanobaciteial culture collection at National Institute for Environmental Studies (NIES).</title>
        <authorList>
            <person name="Hirose Y."/>
            <person name="Shimura Y."/>
            <person name="Fujisawa T."/>
            <person name="Nakamura Y."/>
            <person name="Kawachi M."/>
        </authorList>
    </citation>
    <scope>NUCLEOTIDE SEQUENCE [LARGE SCALE GENOMIC DNA]</scope>
    <source>
        <strain evidence="4 5">NIES-267</strain>
    </source>
</reference>
<feature type="domain" description="EAL" evidence="3">
    <location>
        <begin position="142"/>
        <end position="399"/>
    </location>
</feature>
<evidence type="ECO:0000256" key="1">
    <source>
        <dbReference type="PROSITE-ProRule" id="PRU00169"/>
    </source>
</evidence>
<evidence type="ECO:0000259" key="2">
    <source>
        <dbReference type="PROSITE" id="PS50110"/>
    </source>
</evidence>
<dbReference type="InterPro" id="IPR050706">
    <property type="entry name" value="Cyclic-di-GMP_PDE-like"/>
</dbReference>
<proteinExistence type="predicted"/>
<keyword evidence="5" id="KW-1185">Reference proteome</keyword>
<name>A0A1Z4M1G8_9CYAN</name>
<dbReference type="Gene3D" id="3.20.20.450">
    <property type="entry name" value="EAL domain"/>
    <property type="match status" value="1"/>
</dbReference>
<dbReference type="OrthoDB" id="9787983at2"/>
<dbReference type="CDD" id="cd17574">
    <property type="entry name" value="REC_OmpR"/>
    <property type="match status" value="1"/>
</dbReference>
<dbReference type="InterPro" id="IPR011006">
    <property type="entry name" value="CheY-like_superfamily"/>
</dbReference>
<dbReference type="CDD" id="cd01948">
    <property type="entry name" value="EAL"/>
    <property type="match status" value="1"/>
</dbReference>
<protein>
    <submittedName>
        <fullName evidence="4">Two-component response regulator</fullName>
    </submittedName>
</protein>
<accession>A0A1Z4M1G8</accession>
<dbReference type="EMBL" id="AP018227">
    <property type="protein sequence ID" value="BAY87344.1"/>
    <property type="molecule type" value="Genomic_DNA"/>
</dbReference>
<keyword evidence="1" id="KW-0597">Phosphoprotein</keyword>
<dbReference type="AlphaFoldDB" id="A0A1Z4M1G8"/>
<dbReference type="Proteomes" id="UP000218418">
    <property type="component" value="Chromosome"/>
</dbReference>
<dbReference type="Pfam" id="PF00072">
    <property type="entry name" value="Response_reg"/>
    <property type="match status" value="1"/>
</dbReference>
<dbReference type="GO" id="GO:0071111">
    <property type="term" value="F:cyclic-guanylate-specific phosphodiesterase activity"/>
    <property type="evidence" value="ECO:0007669"/>
    <property type="project" value="InterPro"/>
</dbReference>
<dbReference type="GO" id="GO:0000160">
    <property type="term" value="P:phosphorelay signal transduction system"/>
    <property type="evidence" value="ECO:0007669"/>
    <property type="project" value="InterPro"/>
</dbReference>
<dbReference type="PROSITE" id="PS50883">
    <property type="entry name" value="EAL"/>
    <property type="match status" value="1"/>
</dbReference>
<evidence type="ECO:0000313" key="5">
    <source>
        <dbReference type="Proteomes" id="UP000218418"/>
    </source>
</evidence>
<dbReference type="PANTHER" id="PTHR33121:SF71">
    <property type="entry name" value="OXYGEN SENSOR PROTEIN DOSP"/>
    <property type="match status" value="1"/>
</dbReference>
<gene>
    <name evidence="4" type="ORF">NIES267_68660</name>
</gene>
<dbReference type="InterPro" id="IPR001633">
    <property type="entry name" value="EAL_dom"/>
</dbReference>
<evidence type="ECO:0000313" key="4">
    <source>
        <dbReference type="EMBL" id="BAY87344.1"/>
    </source>
</evidence>
<organism evidence="4 5">
    <name type="scientific">Calothrix parasitica NIES-267</name>
    <dbReference type="NCBI Taxonomy" id="1973488"/>
    <lineage>
        <taxon>Bacteria</taxon>
        <taxon>Bacillati</taxon>
        <taxon>Cyanobacteriota</taxon>
        <taxon>Cyanophyceae</taxon>
        <taxon>Nostocales</taxon>
        <taxon>Calotrichaceae</taxon>
        <taxon>Calothrix</taxon>
    </lineage>
</organism>
<dbReference type="Gene3D" id="3.40.50.2300">
    <property type="match status" value="1"/>
</dbReference>
<dbReference type="Pfam" id="PF00563">
    <property type="entry name" value="EAL"/>
    <property type="match status" value="1"/>
</dbReference>
<sequence length="403" mass="45286">MTKILIIEDEESVRENILELLEAEDFEAISAPDGKVGVDLALKESPDLILCDLMMPEISGFAVLALLREKFDTSAVPFIFLTARSAKADFRQGMELGADDYLTKPFTREELLSAISTRLQRQAAIIKNPISHADVKAYPREMRIIESTLRSTIEKGNFREFQMYYQPIVDIKSGEMIAVETLIRWWSPRLGLVSPAELIPLAESTGLIVPLSDWVLETVCKQTRTWLDNGLDALPGCVNISTAQCLQPNFVEKVSNCLSTYKLAPHYLELEFSETTIMQDVNKTINILQQLKSLGVTITMDDFGTGNSSLIYLKKIPLNTIKIDNYFIYNLPQDAQKLAITKALIQMGQNLNLKVVAEGVETVGELQILRDLKCHAMQGFLFCQPLQSSDFEQMLTSKQTLHI</sequence>
<dbReference type="SUPFAM" id="SSF141868">
    <property type="entry name" value="EAL domain-like"/>
    <property type="match status" value="1"/>
</dbReference>
<dbReference type="SMART" id="SM00052">
    <property type="entry name" value="EAL"/>
    <property type="match status" value="1"/>
</dbReference>
<feature type="modified residue" description="4-aspartylphosphate" evidence="1">
    <location>
        <position position="52"/>
    </location>
</feature>
<dbReference type="InterPro" id="IPR035919">
    <property type="entry name" value="EAL_sf"/>
</dbReference>